<dbReference type="GO" id="GO:0071978">
    <property type="term" value="P:bacterial-type flagellum-dependent swarming motility"/>
    <property type="evidence" value="ECO:0007669"/>
    <property type="project" value="TreeGrafter"/>
</dbReference>
<dbReference type="SUPFAM" id="SSF117143">
    <property type="entry name" value="Flagellar hook protein flgE"/>
    <property type="match status" value="2"/>
</dbReference>
<dbReference type="InterPro" id="IPR001444">
    <property type="entry name" value="Flag_bb_rod_N"/>
</dbReference>
<proteinExistence type="inferred from homology"/>
<evidence type="ECO:0000313" key="10">
    <source>
        <dbReference type="EMBL" id="TQV84133.1"/>
    </source>
</evidence>
<dbReference type="Pfam" id="PF22692">
    <property type="entry name" value="LlgE_F_G_D1"/>
    <property type="match status" value="1"/>
</dbReference>
<evidence type="ECO:0000259" key="7">
    <source>
        <dbReference type="Pfam" id="PF06429"/>
    </source>
</evidence>
<dbReference type="Pfam" id="PF07559">
    <property type="entry name" value="FlgE_D2"/>
    <property type="match status" value="1"/>
</dbReference>
<dbReference type="InterPro" id="IPR037058">
    <property type="entry name" value="Falgellar_hook_FlgE_sf"/>
</dbReference>
<dbReference type="OrthoDB" id="8578401at2"/>
<sequence>MPFNTALSGIRAASSDLRITGNNIANASTTGFKASRAEFGDVYASTILGGGGNLIGSGVRIQDVAQQFTQGNISFTENELDLAVSGTGFFVVSNDGDRNYTRAGTFGLDEDGFVVNSVGARLQGFTADAAGNVGGILDDLRIDSGNQAPRQTTLVESALLLDSRESVLQSVGSTFATDGSTIGDAQTGLQTPVTTRVEGTSVPVAAGFDFTANAITFDVALSGASGNNGTVSVALDFNNGAPASLNTLADANAVAAAINAQLFAPLSGAQSPIDVVASVVNDGGGQFHIDLQALQDGEASTVSVTSGLNTGVIGLAGDPTDSSGTPAANNGYQATSLDFTGPDGNTVTYTSQQFGSAAQTASELNALAGISATASTTAVLRGQVSVPANPTDTGYVNQNGNLVINLNGVDLSSNSLLELEAEINALTTSTLPGISASFDAASGDLTVTSAVGDNLTFTISSTDDGDSIEVSGSGVATTEVLEADPGADGLSTVVSPGVQNLSAATGNAVVTGGSIDIVMDEGYSVANITPLGVLFNANFLANIQPAVINQFDPSDQSTYNHATSLTIFDSLGNPHVMTQYFVKQAYDPDDPTTSPNQWLMNVLIDGQNVGDPLPGETTPTLASFNVHFNQDGTLNRTLTDDMLISNWEPLDADGRPTGALGPQNVLSGGTLPIPTPSTSSNFQIDLTGSTQFGDDFSVDSVDQDGFTTGQLSGISIDDSGVVFARFSNGEAQIIAQIGLADFPNEQGLQQIGDTMWAENFDSGVPNISAPGTAALGAIQSGALEESNVDLSQQLVNLIIAQRNFQASAKTIETADQTTQTIINLR</sequence>
<keyword evidence="10" id="KW-0969">Cilium</keyword>
<dbReference type="InterPro" id="IPR037925">
    <property type="entry name" value="FlgE/F/G-like"/>
</dbReference>
<keyword evidence="11" id="KW-1185">Reference proteome</keyword>
<evidence type="ECO:0000256" key="1">
    <source>
        <dbReference type="ARBA" id="ARBA00004117"/>
    </source>
</evidence>
<dbReference type="PANTHER" id="PTHR30435:SF1">
    <property type="entry name" value="FLAGELLAR HOOK PROTEIN FLGE"/>
    <property type="match status" value="1"/>
</dbReference>
<evidence type="ECO:0000256" key="3">
    <source>
        <dbReference type="ARBA" id="ARBA00019015"/>
    </source>
</evidence>
<dbReference type="Pfam" id="PF06429">
    <property type="entry name" value="Flg_bbr_C"/>
    <property type="match status" value="1"/>
</dbReference>
<comment type="subcellular location">
    <subcellularLocation>
        <location evidence="1 5">Bacterial flagellum basal body</location>
    </subcellularLocation>
</comment>
<accession>A0A545U3Z5</accession>
<feature type="domain" description="Flagellar hook protein FlgE D2" evidence="8">
    <location>
        <begin position="542"/>
        <end position="706"/>
    </location>
</feature>
<comment type="function">
    <text evidence="5">A flexible structure which links the flagellar filament to the drive apparatus in the basal body.</text>
</comment>
<evidence type="ECO:0000256" key="5">
    <source>
        <dbReference type="RuleBase" id="RU362116"/>
    </source>
</evidence>
<gene>
    <name evidence="10" type="ORF">FKG94_05575</name>
</gene>
<dbReference type="Pfam" id="PF00460">
    <property type="entry name" value="Flg_bb_rod"/>
    <property type="match status" value="1"/>
</dbReference>
<comment type="caution">
    <text evidence="10">The sequence shown here is derived from an EMBL/GenBank/DDBJ whole genome shotgun (WGS) entry which is preliminary data.</text>
</comment>
<dbReference type="GO" id="GO:0009425">
    <property type="term" value="C:bacterial-type flagellum basal body"/>
    <property type="evidence" value="ECO:0007669"/>
    <property type="project" value="UniProtKB-SubCell"/>
</dbReference>
<evidence type="ECO:0000259" key="6">
    <source>
        <dbReference type="Pfam" id="PF00460"/>
    </source>
</evidence>
<evidence type="ECO:0000256" key="2">
    <source>
        <dbReference type="ARBA" id="ARBA00009677"/>
    </source>
</evidence>
<dbReference type="NCBIfam" id="TIGR03506">
    <property type="entry name" value="FlgEFG_subfam"/>
    <property type="match status" value="2"/>
</dbReference>
<dbReference type="GO" id="GO:0009424">
    <property type="term" value="C:bacterial-type flagellum hook"/>
    <property type="evidence" value="ECO:0007669"/>
    <property type="project" value="TreeGrafter"/>
</dbReference>
<organism evidence="10 11">
    <name type="scientific">Exilibacterium tricleocarpae</name>
    <dbReference type="NCBI Taxonomy" id="2591008"/>
    <lineage>
        <taxon>Bacteria</taxon>
        <taxon>Pseudomonadati</taxon>
        <taxon>Pseudomonadota</taxon>
        <taxon>Gammaproteobacteria</taxon>
        <taxon>Cellvibrionales</taxon>
        <taxon>Cellvibrionaceae</taxon>
        <taxon>Exilibacterium</taxon>
    </lineage>
</organism>
<feature type="domain" description="Flagellar basal-body/hook protein C-terminal" evidence="7">
    <location>
        <begin position="779"/>
        <end position="824"/>
    </location>
</feature>
<dbReference type="RefSeq" id="WP_142903213.1">
    <property type="nucleotide sequence ID" value="NZ_ML660089.1"/>
</dbReference>
<dbReference type="InterPro" id="IPR010930">
    <property type="entry name" value="Flg_bb/hook_C_dom"/>
</dbReference>
<dbReference type="Gene3D" id="2.60.98.20">
    <property type="entry name" value="Flagellar hook protein FlgE"/>
    <property type="match status" value="1"/>
</dbReference>
<protein>
    <recommendedName>
        <fullName evidence="3 5">Flagellar hook protein FlgE</fullName>
    </recommendedName>
</protein>
<dbReference type="PANTHER" id="PTHR30435">
    <property type="entry name" value="FLAGELLAR PROTEIN"/>
    <property type="match status" value="1"/>
</dbReference>
<dbReference type="InterPro" id="IPR020013">
    <property type="entry name" value="Flagellar_FlgE/F/G"/>
</dbReference>
<dbReference type="GO" id="GO:0005829">
    <property type="term" value="C:cytosol"/>
    <property type="evidence" value="ECO:0007669"/>
    <property type="project" value="TreeGrafter"/>
</dbReference>
<feature type="domain" description="Flagellar basal body rod protein N-terminal" evidence="6">
    <location>
        <begin position="3"/>
        <end position="33"/>
    </location>
</feature>
<keyword evidence="10" id="KW-0282">Flagellum</keyword>
<reference evidence="10 11" key="1">
    <citation type="submission" date="2019-06" db="EMBL/GenBank/DDBJ databases">
        <title>Whole genome sequence for Cellvibrionaceae sp. R142.</title>
        <authorList>
            <person name="Wang G."/>
        </authorList>
    </citation>
    <scope>NUCLEOTIDE SEQUENCE [LARGE SCALE GENOMIC DNA]</scope>
    <source>
        <strain evidence="10 11">R142</strain>
    </source>
</reference>
<evidence type="ECO:0000256" key="4">
    <source>
        <dbReference type="ARBA" id="ARBA00023143"/>
    </source>
</evidence>
<keyword evidence="10" id="KW-0966">Cell projection</keyword>
<dbReference type="AlphaFoldDB" id="A0A545U3Z5"/>
<evidence type="ECO:0000259" key="9">
    <source>
        <dbReference type="Pfam" id="PF22692"/>
    </source>
</evidence>
<feature type="domain" description="Flagellar hook protein FlgE/F/G-like D1" evidence="9">
    <location>
        <begin position="83"/>
        <end position="124"/>
    </location>
</feature>
<name>A0A545U3Z5_9GAMM</name>
<evidence type="ECO:0000259" key="8">
    <source>
        <dbReference type="Pfam" id="PF07559"/>
    </source>
</evidence>
<comment type="similarity">
    <text evidence="2 5">Belongs to the flagella basal body rod proteins family.</text>
</comment>
<dbReference type="Proteomes" id="UP000319732">
    <property type="component" value="Unassembled WGS sequence"/>
</dbReference>
<evidence type="ECO:0000313" key="11">
    <source>
        <dbReference type="Proteomes" id="UP000319732"/>
    </source>
</evidence>
<dbReference type="InterPro" id="IPR011491">
    <property type="entry name" value="FlgE_D2"/>
</dbReference>
<keyword evidence="4 5" id="KW-0975">Bacterial flagellum</keyword>
<dbReference type="InterPro" id="IPR053967">
    <property type="entry name" value="LlgE_F_G-like_D1"/>
</dbReference>
<dbReference type="EMBL" id="VHSG01000006">
    <property type="protein sequence ID" value="TQV84133.1"/>
    <property type="molecule type" value="Genomic_DNA"/>
</dbReference>